<dbReference type="InterPro" id="IPR009875">
    <property type="entry name" value="PilZ_domain"/>
</dbReference>
<dbReference type="Gene3D" id="1.10.260.40">
    <property type="entry name" value="lambda repressor-like DNA-binding domains"/>
    <property type="match status" value="1"/>
</dbReference>
<evidence type="ECO:0000256" key="1">
    <source>
        <dbReference type="ARBA" id="ARBA00023125"/>
    </source>
</evidence>
<protein>
    <submittedName>
        <fullName evidence="3">Helix-turn-helix domain-containing protein</fullName>
    </submittedName>
</protein>
<dbReference type="GO" id="GO:0005829">
    <property type="term" value="C:cytosol"/>
    <property type="evidence" value="ECO:0007669"/>
    <property type="project" value="TreeGrafter"/>
</dbReference>
<proteinExistence type="predicted"/>
<dbReference type="InterPro" id="IPR050807">
    <property type="entry name" value="TransReg_Diox_bact_type"/>
</dbReference>
<dbReference type="SUPFAM" id="SSF47413">
    <property type="entry name" value="lambda repressor-like DNA-binding domains"/>
    <property type="match status" value="1"/>
</dbReference>
<dbReference type="GO" id="GO:0035438">
    <property type="term" value="F:cyclic-di-GMP binding"/>
    <property type="evidence" value="ECO:0007669"/>
    <property type="project" value="InterPro"/>
</dbReference>
<reference evidence="3 4" key="1">
    <citation type="submission" date="2019-12" db="EMBL/GenBank/DDBJ databases">
        <title>Genomic-based taxomic classification of the family Erythrobacteraceae.</title>
        <authorList>
            <person name="Xu L."/>
        </authorList>
    </citation>
    <scope>NUCLEOTIDE SEQUENCE [LARGE SCALE GENOMIC DNA]</scope>
    <source>
        <strain evidence="3 4">KCTC 52259</strain>
    </source>
</reference>
<dbReference type="Pfam" id="PF13560">
    <property type="entry name" value="HTH_31"/>
    <property type="match status" value="1"/>
</dbReference>
<sequence>MPIPAHLENVPPAGNITDRADRRTLRLETSGSLASGEATNVVIHNVSAGGLLLGCSIALAIDEAIDVELPHAGTVRARVVWESGQLFGCAFDQPISAATLSAAELRSAVGPAMQVAVQADMGAAAFGADYGAPADPVKTAPEAFGSRLRRLRKERRMTMAQLGAQLGVSKPTIWAWEQGKARPLGERMAALAQALGIEEQDLKTSRDTPALVGLIASSRQQIAAAYGTTADKVRIMIEL</sequence>
<name>A0A6L7GCH1_9SPHN</name>
<keyword evidence="1" id="KW-0238">DNA-binding</keyword>
<dbReference type="PANTHER" id="PTHR46797:SF1">
    <property type="entry name" value="METHYLPHOSPHONATE SYNTHASE"/>
    <property type="match status" value="1"/>
</dbReference>
<dbReference type="InterPro" id="IPR001387">
    <property type="entry name" value="Cro/C1-type_HTH"/>
</dbReference>
<gene>
    <name evidence="3" type="ORF">GRI44_00175</name>
</gene>
<organism evidence="3 4">
    <name type="scientific">Allopontixanthobacter confluentis</name>
    <dbReference type="NCBI Taxonomy" id="1849021"/>
    <lineage>
        <taxon>Bacteria</taxon>
        <taxon>Pseudomonadati</taxon>
        <taxon>Pseudomonadota</taxon>
        <taxon>Alphaproteobacteria</taxon>
        <taxon>Sphingomonadales</taxon>
        <taxon>Erythrobacteraceae</taxon>
        <taxon>Allopontixanthobacter</taxon>
    </lineage>
</organism>
<evidence type="ECO:0000313" key="4">
    <source>
        <dbReference type="Proteomes" id="UP000473531"/>
    </source>
</evidence>
<dbReference type="PROSITE" id="PS50943">
    <property type="entry name" value="HTH_CROC1"/>
    <property type="match status" value="1"/>
</dbReference>
<dbReference type="GO" id="GO:0003677">
    <property type="term" value="F:DNA binding"/>
    <property type="evidence" value="ECO:0007669"/>
    <property type="project" value="UniProtKB-KW"/>
</dbReference>
<dbReference type="EMBL" id="WTYU01000001">
    <property type="protein sequence ID" value="MXP13185.1"/>
    <property type="molecule type" value="Genomic_DNA"/>
</dbReference>
<dbReference type="AlphaFoldDB" id="A0A6L7GCH1"/>
<dbReference type="GO" id="GO:0003700">
    <property type="term" value="F:DNA-binding transcription factor activity"/>
    <property type="evidence" value="ECO:0007669"/>
    <property type="project" value="TreeGrafter"/>
</dbReference>
<keyword evidence="4" id="KW-1185">Reference proteome</keyword>
<dbReference type="SUPFAM" id="SSF141371">
    <property type="entry name" value="PilZ domain-like"/>
    <property type="match status" value="1"/>
</dbReference>
<dbReference type="CDD" id="cd00093">
    <property type="entry name" value="HTH_XRE"/>
    <property type="match status" value="1"/>
</dbReference>
<evidence type="ECO:0000259" key="2">
    <source>
        <dbReference type="PROSITE" id="PS50943"/>
    </source>
</evidence>
<dbReference type="PANTHER" id="PTHR46797">
    <property type="entry name" value="HTH-TYPE TRANSCRIPTIONAL REGULATOR"/>
    <property type="match status" value="1"/>
</dbReference>
<comment type="caution">
    <text evidence="3">The sequence shown here is derived from an EMBL/GenBank/DDBJ whole genome shotgun (WGS) entry which is preliminary data.</text>
</comment>
<dbReference type="OrthoDB" id="9795572at2"/>
<evidence type="ECO:0000313" key="3">
    <source>
        <dbReference type="EMBL" id="MXP13185.1"/>
    </source>
</evidence>
<dbReference type="Pfam" id="PF07238">
    <property type="entry name" value="PilZ"/>
    <property type="match status" value="1"/>
</dbReference>
<dbReference type="Proteomes" id="UP000473531">
    <property type="component" value="Unassembled WGS sequence"/>
</dbReference>
<accession>A0A6L7GCH1</accession>
<dbReference type="SMART" id="SM00530">
    <property type="entry name" value="HTH_XRE"/>
    <property type="match status" value="1"/>
</dbReference>
<feature type="domain" description="HTH cro/C1-type" evidence="2">
    <location>
        <begin position="148"/>
        <end position="202"/>
    </location>
</feature>
<dbReference type="InterPro" id="IPR010982">
    <property type="entry name" value="Lambda_DNA-bd_dom_sf"/>
</dbReference>